<proteinExistence type="inferred from homology"/>
<evidence type="ECO:0000256" key="8">
    <source>
        <dbReference type="HAMAP-Rule" id="MF_00917"/>
    </source>
</evidence>
<evidence type="ECO:0000256" key="1">
    <source>
        <dbReference type="ARBA" id="ARBA00022485"/>
    </source>
</evidence>
<dbReference type="GO" id="GO:0016840">
    <property type="term" value="F:carbon-nitrogen lyase activity"/>
    <property type="evidence" value="ECO:0007669"/>
    <property type="project" value="UniProtKB-UniRule"/>
</dbReference>
<feature type="binding site" evidence="8">
    <location>
        <position position="26"/>
    </location>
    <ligand>
        <name>substrate</name>
    </ligand>
</feature>
<feature type="binding site" evidence="8">
    <location>
        <begin position="117"/>
        <end position="119"/>
    </location>
    <ligand>
        <name>S-adenosyl-L-methionine</name>
        <dbReference type="ChEBI" id="CHEBI:59789"/>
    </ligand>
</feature>
<evidence type="ECO:0000256" key="3">
    <source>
        <dbReference type="ARBA" id="ARBA00022723"/>
    </source>
</evidence>
<dbReference type="AlphaFoldDB" id="A0A8G2C3L4"/>
<sequence>MLEVSEIFVSLQGEGPFAGRPAVFVRLAGCVPPFCEWCDTPQALGSGRRMRVDDIEDEIARHPRALVVITGGEPFLQWDTGLARLVRALGDSSRQVQYETSGKAGIPADHGGFVVCSPKPLHAPVLDPDAVSRADAFKFVVEEDITPVLDFIAAHGIDARKVWLMPLGAVRQDQMRRMPPVWELCVRHGFNFSARLHVLTFNDKRGV</sequence>
<feature type="binding site" evidence="8">
    <location>
        <begin position="11"/>
        <end position="13"/>
    </location>
    <ligand>
        <name>substrate</name>
    </ligand>
</feature>
<dbReference type="PIRSF" id="PIRSF000370">
    <property type="entry name" value="QueE"/>
    <property type="match status" value="1"/>
</dbReference>
<evidence type="ECO:0000256" key="2">
    <source>
        <dbReference type="ARBA" id="ARBA00022691"/>
    </source>
</evidence>
<comment type="cofactor">
    <cofactor evidence="8">
        <name>[4Fe-4S] cluster</name>
        <dbReference type="ChEBI" id="CHEBI:49883"/>
    </cofactor>
    <text evidence="8">Binds 1 [4Fe-4S] cluster. The cluster is coordinated with 3 cysteines and an exchangeable S-adenosyl-L-methionine.</text>
</comment>
<feature type="binding site" evidence="8">
    <location>
        <position position="35"/>
    </location>
    <ligand>
        <name>[4Fe-4S] cluster</name>
        <dbReference type="ChEBI" id="CHEBI:49883"/>
        <note>4Fe-4S-S-AdoMet</note>
    </ligand>
</feature>
<gene>
    <name evidence="8" type="primary">queE</name>
    <name evidence="9" type="ORF">SAMN05421830_10791</name>
</gene>
<comment type="pathway">
    <text evidence="8">Purine metabolism; 7-cyano-7-deazaguanine biosynthesis.</text>
</comment>
<comment type="caution">
    <text evidence="8">Lacks conserved residue(s) required for the propagation of feature annotation.</text>
</comment>
<keyword evidence="6 8" id="KW-0411">Iron-sulfur</keyword>
<comment type="subunit">
    <text evidence="8">Homodimer.</text>
</comment>
<comment type="caution">
    <text evidence="9">The sequence shown here is derived from an EMBL/GenBank/DDBJ whole genome shotgun (WGS) entry which is preliminary data.</text>
</comment>
<comment type="cofactor">
    <cofactor evidence="8">
        <name>Mg(2+)</name>
        <dbReference type="ChEBI" id="CHEBI:18420"/>
    </cofactor>
</comment>
<dbReference type="InterPro" id="IPR058240">
    <property type="entry name" value="rSAM_sf"/>
</dbReference>
<organism evidence="9 10">
    <name type="scientific">Desulfomicrobium norvegicum (strain DSM 1741 / NCIMB 8310)</name>
    <name type="common">Desulfovibrio baculatus (strain Norway 4)</name>
    <name type="synonym">Desulfovibrio desulfuricans (strain Norway 4)</name>
    <dbReference type="NCBI Taxonomy" id="52561"/>
    <lineage>
        <taxon>Bacteria</taxon>
        <taxon>Pseudomonadati</taxon>
        <taxon>Thermodesulfobacteriota</taxon>
        <taxon>Desulfovibrionia</taxon>
        <taxon>Desulfovibrionales</taxon>
        <taxon>Desulfomicrobiaceae</taxon>
        <taxon>Desulfomicrobium</taxon>
    </lineage>
</organism>
<dbReference type="GO" id="GO:0000287">
    <property type="term" value="F:magnesium ion binding"/>
    <property type="evidence" value="ECO:0007669"/>
    <property type="project" value="UniProtKB-UniRule"/>
</dbReference>
<dbReference type="HAMAP" id="MF_00917">
    <property type="entry name" value="QueE"/>
    <property type="match status" value="1"/>
</dbReference>
<comment type="function">
    <text evidence="8">Catalyzes the complex heterocyclic radical-mediated conversion of 6-carboxy-5,6,7,8-tetrahydropterin (CPH4) to 7-carboxy-7-deazaguanine (CDG), a step common to the biosynthetic pathways of all 7-deazapurine-containing compounds.</text>
</comment>
<keyword evidence="7 8" id="KW-0456">Lyase</keyword>
<keyword evidence="10" id="KW-1185">Reference proteome</keyword>
<feature type="binding site" evidence="8">
    <location>
        <position position="70"/>
    </location>
    <ligand>
        <name>substrate</name>
    </ligand>
</feature>
<dbReference type="Proteomes" id="UP000199581">
    <property type="component" value="Unassembled WGS sequence"/>
</dbReference>
<dbReference type="UniPathway" id="UPA00391"/>
<dbReference type="RefSeq" id="WP_208599842.1">
    <property type="nucleotide sequence ID" value="NZ_FOTO01000007.1"/>
</dbReference>
<dbReference type="Gene3D" id="3.20.20.70">
    <property type="entry name" value="Aldolase class I"/>
    <property type="match status" value="1"/>
</dbReference>
<keyword evidence="8" id="KW-0671">Queuosine biosynthesis</keyword>
<evidence type="ECO:0000313" key="10">
    <source>
        <dbReference type="Proteomes" id="UP000199581"/>
    </source>
</evidence>
<evidence type="ECO:0000313" key="9">
    <source>
        <dbReference type="EMBL" id="SFL83651.1"/>
    </source>
</evidence>
<comment type="similarity">
    <text evidence="8">Belongs to the radical SAM superfamily. 7-carboxy-7-deazaguanine synthase family.</text>
</comment>
<keyword evidence="5 8" id="KW-0408">Iron</keyword>
<dbReference type="GO" id="GO:0008616">
    <property type="term" value="P:tRNA queuosine(34) biosynthetic process"/>
    <property type="evidence" value="ECO:0007669"/>
    <property type="project" value="UniProtKB-UniRule"/>
</dbReference>
<dbReference type="PANTHER" id="PTHR42836:SF1">
    <property type="entry name" value="7-CARBOXY-7-DEAZAGUANINE SYNTHASE"/>
    <property type="match status" value="1"/>
</dbReference>
<feature type="binding site" evidence="8">
    <location>
        <position position="72"/>
    </location>
    <ligand>
        <name>S-adenosyl-L-methionine</name>
        <dbReference type="ChEBI" id="CHEBI:59789"/>
    </ligand>
</feature>
<keyword evidence="1 8" id="KW-0004">4Fe-4S</keyword>
<dbReference type="SUPFAM" id="SSF102114">
    <property type="entry name" value="Radical SAM enzymes"/>
    <property type="match status" value="1"/>
</dbReference>
<dbReference type="InterPro" id="IPR024924">
    <property type="entry name" value="7-CO-7-deazaguanine_synth-like"/>
</dbReference>
<evidence type="ECO:0000256" key="5">
    <source>
        <dbReference type="ARBA" id="ARBA00023004"/>
    </source>
</evidence>
<evidence type="ECO:0000256" key="6">
    <source>
        <dbReference type="ARBA" id="ARBA00023014"/>
    </source>
</evidence>
<accession>A0A8G2C3L4</accession>
<feature type="binding site" evidence="8">
    <location>
        <position position="40"/>
    </location>
    <ligand>
        <name>Mg(2+)</name>
        <dbReference type="ChEBI" id="CHEBI:18420"/>
    </ligand>
</feature>
<dbReference type="GO" id="GO:0051539">
    <property type="term" value="F:4 iron, 4 sulfur cluster binding"/>
    <property type="evidence" value="ECO:0007669"/>
    <property type="project" value="UniProtKB-UniRule"/>
</dbReference>
<dbReference type="EMBL" id="FOTO01000007">
    <property type="protein sequence ID" value="SFL83651.1"/>
    <property type="molecule type" value="Genomic_DNA"/>
</dbReference>
<comment type="cofactor">
    <cofactor evidence="8">
        <name>S-adenosyl-L-methionine</name>
        <dbReference type="ChEBI" id="CHEBI:59789"/>
    </cofactor>
    <text evidence="8">Binds 1 S-adenosyl-L-methionine per subunit.</text>
</comment>
<dbReference type="SFLD" id="SFLDS00029">
    <property type="entry name" value="Radical_SAM"/>
    <property type="match status" value="1"/>
</dbReference>
<feature type="binding site" evidence="8">
    <location>
        <begin position="37"/>
        <end position="39"/>
    </location>
    <ligand>
        <name>S-adenosyl-L-methionine</name>
        <dbReference type="ChEBI" id="CHEBI:59789"/>
    </ligand>
</feature>
<feature type="binding site" evidence="8">
    <location>
        <position position="30"/>
    </location>
    <ligand>
        <name>[4Fe-4S] cluster</name>
        <dbReference type="ChEBI" id="CHEBI:49883"/>
        <note>4Fe-4S-S-AdoMet</note>
    </ligand>
</feature>
<protein>
    <recommendedName>
        <fullName evidence="8">7-carboxy-7-deazaguanine synthase</fullName>
        <shortName evidence="8">CDG synthase</shortName>
        <ecNumber evidence="8">4.3.99.3</ecNumber>
    </recommendedName>
    <alternativeName>
        <fullName evidence="8">Queuosine biosynthesis protein QueE</fullName>
    </alternativeName>
</protein>
<comment type="catalytic activity">
    <reaction evidence="8">
        <text>6-carboxy-5,6,7,8-tetrahydropterin + H(+) = 7-carboxy-7-carbaguanine + NH4(+)</text>
        <dbReference type="Rhea" id="RHEA:27974"/>
        <dbReference type="ChEBI" id="CHEBI:15378"/>
        <dbReference type="ChEBI" id="CHEBI:28938"/>
        <dbReference type="ChEBI" id="CHEBI:61032"/>
        <dbReference type="ChEBI" id="CHEBI:61036"/>
        <dbReference type="EC" id="4.3.99.3"/>
    </reaction>
</comment>
<dbReference type="InterPro" id="IPR007197">
    <property type="entry name" value="rSAM"/>
</dbReference>
<name>A0A8G2C3L4_DESNO</name>
<reference evidence="9 10" key="1">
    <citation type="submission" date="2016-10" db="EMBL/GenBank/DDBJ databases">
        <authorList>
            <person name="Varghese N."/>
            <person name="Submissions S."/>
        </authorList>
    </citation>
    <scope>NUCLEOTIDE SEQUENCE [LARGE SCALE GENOMIC DNA]</scope>
    <source>
        <strain evidence="9 10">DSM 1741</strain>
    </source>
</reference>
<keyword evidence="2 8" id="KW-0949">S-adenosyl-L-methionine</keyword>
<evidence type="ECO:0000256" key="7">
    <source>
        <dbReference type="ARBA" id="ARBA00023239"/>
    </source>
</evidence>
<evidence type="ECO:0000256" key="4">
    <source>
        <dbReference type="ARBA" id="ARBA00022842"/>
    </source>
</evidence>
<dbReference type="GO" id="GO:1904047">
    <property type="term" value="F:S-adenosyl-L-methionine binding"/>
    <property type="evidence" value="ECO:0007669"/>
    <property type="project" value="UniProtKB-UniRule"/>
</dbReference>
<keyword evidence="3 8" id="KW-0479">Metal-binding</keyword>
<dbReference type="InterPro" id="IPR013785">
    <property type="entry name" value="Aldolase_TIM"/>
</dbReference>
<feature type="binding site" evidence="8">
    <location>
        <position position="38"/>
    </location>
    <ligand>
        <name>[4Fe-4S] cluster</name>
        <dbReference type="ChEBI" id="CHEBI:49883"/>
        <note>4Fe-4S-S-AdoMet</note>
    </ligand>
</feature>
<dbReference type="PANTHER" id="PTHR42836">
    <property type="entry name" value="7-CARBOXY-7-DEAZAGUANINE SYNTHASE"/>
    <property type="match status" value="1"/>
</dbReference>
<dbReference type="EC" id="4.3.99.3" evidence="8"/>
<keyword evidence="4 8" id="KW-0460">Magnesium</keyword>